<dbReference type="EMBL" id="CP002590">
    <property type="protein sequence ID" value="AEA12440.1"/>
    <property type="molecule type" value="Genomic_DNA"/>
</dbReference>
<feature type="active site" description="Schiff-base intermediate with substrate" evidence="7">
    <location>
        <position position="154"/>
    </location>
</feature>
<dbReference type="InterPro" id="IPR002220">
    <property type="entry name" value="DapA-like"/>
</dbReference>
<evidence type="ECO:0000256" key="5">
    <source>
        <dbReference type="ARBA" id="ARBA00044756"/>
    </source>
</evidence>
<accession>F2L5Z5</accession>
<evidence type="ECO:0000313" key="10">
    <source>
        <dbReference type="Proteomes" id="UP000008138"/>
    </source>
</evidence>
<dbReference type="HOGENOM" id="CLU_049343_5_1_2"/>
<dbReference type="eggNOG" id="arCOG04172">
    <property type="taxonomic scope" value="Archaea"/>
</dbReference>
<dbReference type="AlphaFoldDB" id="F2L5Z5"/>
<dbReference type="InterPro" id="IPR013785">
    <property type="entry name" value="Aldolase_TIM"/>
</dbReference>
<dbReference type="GO" id="GO:0008840">
    <property type="term" value="F:4-hydroxy-tetrahydrodipicolinate synthase activity"/>
    <property type="evidence" value="ECO:0007669"/>
    <property type="project" value="TreeGrafter"/>
</dbReference>
<dbReference type="RefSeq" id="WP_013679776.1">
    <property type="nucleotide sequence ID" value="NC_015315.1"/>
</dbReference>
<keyword evidence="2" id="KW-0456">Lyase</keyword>
<gene>
    <name evidence="9" type="ordered locus">TUZN_0957</name>
</gene>
<dbReference type="SUPFAM" id="SSF51569">
    <property type="entry name" value="Aldolase"/>
    <property type="match status" value="1"/>
</dbReference>
<evidence type="ECO:0000256" key="8">
    <source>
        <dbReference type="PIRSR" id="PIRSR001365-2"/>
    </source>
</evidence>
<evidence type="ECO:0000256" key="4">
    <source>
        <dbReference type="ARBA" id="ARBA00023277"/>
    </source>
</evidence>
<dbReference type="KEGG" id="tuz:TUZN_0957"/>
<evidence type="ECO:0000313" key="9">
    <source>
        <dbReference type="EMBL" id="AEA12440.1"/>
    </source>
</evidence>
<organism evidence="9 10">
    <name type="scientific">Thermoproteus uzoniensis (strain 768-20)</name>
    <dbReference type="NCBI Taxonomy" id="999630"/>
    <lineage>
        <taxon>Archaea</taxon>
        <taxon>Thermoproteota</taxon>
        <taxon>Thermoprotei</taxon>
        <taxon>Thermoproteales</taxon>
        <taxon>Thermoproteaceae</taxon>
        <taxon>Thermoproteus</taxon>
    </lineage>
</organism>
<dbReference type="Pfam" id="PF00701">
    <property type="entry name" value="DHDPS"/>
    <property type="match status" value="1"/>
</dbReference>
<comment type="pathway">
    <text evidence="1">Carbohydrate acid metabolism; 2-dehydro-3-deoxy-D-gluconate degradation; D-glyceraldehyde 3-phosphate and pyruvate from 2-dehydro-3-deoxy-D-gluconate: step 2/2.</text>
</comment>
<dbReference type="OrthoDB" id="350860at2157"/>
<dbReference type="PIRSF" id="PIRSF001365">
    <property type="entry name" value="DHDPS"/>
    <property type="match status" value="1"/>
</dbReference>
<dbReference type="NCBIfam" id="NF040954">
    <property type="entry name" value="Arch_KDGaldase"/>
    <property type="match status" value="1"/>
</dbReference>
<keyword evidence="10" id="KW-1185">Reference proteome</keyword>
<dbReference type="SMART" id="SM01130">
    <property type="entry name" value="DHDPS"/>
    <property type="match status" value="1"/>
</dbReference>
<dbReference type="PRINTS" id="PR00146">
    <property type="entry name" value="DHPICSNTHASE"/>
</dbReference>
<comment type="similarity">
    <text evidence="5">Belongs to the DapA family. KDPG aldolase subfamily.</text>
</comment>
<reference evidence="9 10" key="1">
    <citation type="journal article" date="2011" name="J. Bacteriol.">
        <title>Complete genome sequence of the thermoacidophilic crenarchaeon Thermoproteus uzoniensis 768-20.</title>
        <authorList>
            <person name="Mardanov A.V."/>
            <person name="Gumerov V.M."/>
            <person name="Beletsky A.V."/>
            <person name="Prokofeva M.I."/>
            <person name="Bonch-Osmolovskaya E.A."/>
            <person name="Ravin N.V."/>
            <person name="Skryabin K.G."/>
        </authorList>
    </citation>
    <scope>NUCLEOTIDE SEQUENCE [LARGE SCALE GENOMIC DNA]</scope>
    <source>
        <strain evidence="9 10">768-20</strain>
    </source>
</reference>
<keyword evidence="3" id="KW-0704">Schiff base</keyword>
<dbReference type="InterPro" id="IPR053415">
    <property type="entry name" value="ED_pathway_aldolase"/>
</dbReference>
<feature type="binding site" evidence="8">
    <location>
        <position position="42"/>
    </location>
    <ligand>
        <name>pyruvate</name>
        <dbReference type="ChEBI" id="CHEBI:15361"/>
    </ligand>
</feature>
<name>F2L5Z5_THEU7</name>
<dbReference type="Gene3D" id="3.20.20.70">
    <property type="entry name" value="Aldolase class I"/>
    <property type="match status" value="1"/>
</dbReference>
<dbReference type="PANTHER" id="PTHR12128">
    <property type="entry name" value="DIHYDRODIPICOLINATE SYNTHASE"/>
    <property type="match status" value="1"/>
</dbReference>
<feature type="binding site" evidence="8">
    <location>
        <position position="195"/>
    </location>
    <ligand>
        <name>pyruvate</name>
        <dbReference type="ChEBI" id="CHEBI:15361"/>
    </ligand>
</feature>
<evidence type="ECO:0000256" key="6">
    <source>
        <dbReference type="ARBA" id="ARBA00044762"/>
    </source>
</evidence>
<dbReference type="GO" id="GO:0008675">
    <property type="term" value="F:2-dehydro-3-deoxy-phosphogluconate aldolase activity"/>
    <property type="evidence" value="ECO:0007669"/>
    <property type="project" value="UniProtKB-ARBA"/>
</dbReference>
<dbReference type="STRING" id="999630.TUZN_0957"/>
<evidence type="ECO:0000256" key="1">
    <source>
        <dbReference type="ARBA" id="ARBA00004736"/>
    </source>
</evidence>
<sequence length="287" mass="31190">MDIIAPVITPFRNGKIDLDLYAEHIRNITAKGVDAVFVAGTTGLGPALSVEERKALLEAAASVARRVIFQIGSLVLDDAVALAKYAERFDAVEAVASVPPYYFPRLSERQIAKYFRDLCAATSRPVYLYNYPAAVGRDVDAKAAREIGCLKGVKDTNENIAHTLAYKRLMPHMKVYNGSDSLVLASFSVGLDGVVASSANYVPEALARLREAVARGDVERARSIQFAIDEILEAARPLGYSSAVYELVEIFQGYDAGEPRPPIYPLDPEEKAWLKAAVAQAKAKLAL</sequence>
<dbReference type="GeneID" id="10360489"/>
<dbReference type="PANTHER" id="PTHR12128:SF66">
    <property type="entry name" value="4-HYDROXY-2-OXOGLUTARATE ALDOLASE, MITOCHONDRIAL"/>
    <property type="match status" value="1"/>
</dbReference>
<dbReference type="Proteomes" id="UP000008138">
    <property type="component" value="Chromosome"/>
</dbReference>
<evidence type="ECO:0000256" key="7">
    <source>
        <dbReference type="PIRSR" id="PIRSR001365-1"/>
    </source>
</evidence>
<protein>
    <submittedName>
        <fullName evidence="9">2-keto-3-deoxy gluconate aldolase</fullName>
    </submittedName>
</protein>
<evidence type="ECO:0000256" key="3">
    <source>
        <dbReference type="ARBA" id="ARBA00023270"/>
    </source>
</evidence>
<evidence type="ECO:0000256" key="2">
    <source>
        <dbReference type="ARBA" id="ARBA00023239"/>
    </source>
</evidence>
<reference key="2">
    <citation type="submission" date="2011-03" db="EMBL/GenBank/DDBJ databases">
        <title>Complete genome sequence of the thermoacidophilic crenarchaeon Thermoproteus uzoniensis 768-20.</title>
        <authorList>
            <person name="Mardanov A.V."/>
            <person name="Gumerov V.M."/>
            <person name="Beletsky A.V."/>
            <person name="Prokofeva M.I."/>
            <person name="Bonch-Osmolovskaya E.A."/>
            <person name="Ravin N.V."/>
            <person name="Skryabin K.G."/>
        </authorList>
    </citation>
    <scope>NUCLEOTIDE SEQUENCE</scope>
    <source>
        <strain>768-20</strain>
    </source>
</reference>
<keyword evidence="4" id="KW-0119">Carbohydrate metabolism</keyword>
<feature type="active site" description="Proton donor/acceptor" evidence="7">
    <location>
        <position position="129"/>
    </location>
</feature>
<proteinExistence type="inferred from homology"/>
<comment type="subunit">
    <text evidence="6">Homotetramer; dimer of dimers.</text>
</comment>